<dbReference type="PANTHER" id="PTHR12358:SF54">
    <property type="entry name" value="SPHINGOSINE KINASE RELATED PROTEIN"/>
    <property type="match status" value="1"/>
</dbReference>
<proteinExistence type="inferred from homology"/>
<comment type="similarity">
    <text evidence="2">Belongs to the diacylglycerol/lipid kinase family.</text>
</comment>
<evidence type="ECO:0000259" key="9">
    <source>
        <dbReference type="PROSITE" id="PS50146"/>
    </source>
</evidence>
<keyword evidence="7" id="KW-0594">Phospholipid biosynthesis</keyword>
<evidence type="ECO:0000256" key="8">
    <source>
        <dbReference type="ARBA" id="ARBA00023264"/>
    </source>
</evidence>
<keyword evidence="6" id="KW-0067">ATP-binding</keyword>
<keyword evidence="4" id="KW-0547">Nucleotide-binding</keyword>
<dbReference type="InterPro" id="IPR016064">
    <property type="entry name" value="NAD/diacylglycerol_kinase_sf"/>
</dbReference>
<dbReference type="InterPro" id="IPR045540">
    <property type="entry name" value="YegS/DAGK_C"/>
</dbReference>
<evidence type="ECO:0000256" key="3">
    <source>
        <dbReference type="ARBA" id="ARBA00022679"/>
    </source>
</evidence>
<keyword evidence="5 10" id="KW-0418">Kinase</keyword>
<gene>
    <name evidence="10" type="ORF">SAMN04487928_10387</name>
</gene>
<accession>A0A1I5R2G8</accession>
<dbReference type="SMART" id="SM00046">
    <property type="entry name" value="DAGKc"/>
    <property type="match status" value="1"/>
</dbReference>
<keyword evidence="7" id="KW-0443">Lipid metabolism</keyword>
<evidence type="ECO:0000256" key="5">
    <source>
        <dbReference type="ARBA" id="ARBA00022777"/>
    </source>
</evidence>
<dbReference type="Gene3D" id="3.40.50.10330">
    <property type="entry name" value="Probable inorganic polyphosphate/atp-NAD kinase, domain 1"/>
    <property type="match status" value="1"/>
</dbReference>
<dbReference type="Pfam" id="PF00781">
    <property type="entry name" value="DAGK_cat"/>
    <property type="match status" value="1"/>
</dbReference>
<dbReference type="Pfam" id="PF19279">
    <property type="entry name" value="YegS_C"/>
    <property type="match status" value="1"/>
</dbReference>
<keyword evidence="8" id="KW-1208">Phospholipid metabolism</keyword>
<feature type="domain" description="DAGKc" evidence="9">
    <location>
        <begin position="1"/>
        <end position="143"/>
    </location>
</feature>
<organism evidence="10 11">
    <name type="scientific">Butyrivibrio proteoclasticus</name>
    <dbReference type="NCBI Taxonomy" id="43305"/>
    <lineage>
        <taxon>Bacteria</taxon>
        <taxon>Bacillati</taxon>
        <taxon>Bacillota</taxon>
        <taxon>Clostridia</taxon>
        <taxon>Lachnospirales</taxon>
        <taxon>Lachnospiraceae</taxon>
        <taxon>Butyrivibrio</taxon>
    </lineage>
</organism>
<evidence type="ECO:0000313" key="11">
    <source>
        <dbReference type="Proteomes" id="UP000182624"/>
    </source>
</evidence>
<dbReference type="EMBL" id="FOXO01000003">
    <property type="protein sequence ID" value="SFP52713.1"/>
    <property type="molecule type" value="Genomic_DNA"/>
</dbReference>
<dbReference type="GO" id="GO:0005524">
    <property type="term" value="F:ATP binding"/>
    <property type="evidence" value="ECO:0007669"/>
    <property type="project" value="UniProtKB-KW"/>
</dbReference>
<dbReference type="RefSeq" id="WP_074884103.1">
    <property type="nucleotide sequence ID" value="NZ_FOXO01000003.1"/>
</dbReference>
<protein>
    <submittedName>
        <fullName evidence="10">Lipid kinase, YegS/Rv2252/BmrU family</fullName>
    </submittedName>
</protein>
<dbReference type="Gene3D" id="2.60.200.40">
    <property type="match status" value="1"/>
</dbReference>
<dbReference type="OrthoDB" id="9786026at2"/>
<sequence>MYHCIVNPSARSGKGKAIWEKLELKLLEKKIDYTAYMTKGPGDGTILAKKISSTEKSTDNLARKSEPNNYIKIIVLGGDGTLNEVMNGISDFDKVLVGYVPIGSSNDFARDLAYSKNIDTLLDTILDGKVVRKLDLGKLTFNSMTAPMSRLHEKNISKTRIFDVSSGIGFDAAVCEEALSSGTKNFLNRIGLGKLTYGLIAIKQLLKADKIPCEIELDNGQVIHLKRFIFIASMIHHYEGGGFNFAPHADLADGKFDLVYAGDMPPLRMIFALPLSFFGKHYWIKGIGHHVVKEVTIKPLLPMWVHTDGEVSVKSDNITLECLQEKLQLMC</sequence>
<dbReference type="SUPFAM" id="SSF111331">
    <property type="entry name" value="NAD kinase/diacylglycerol kinase-like"/>
    <property type="match status" value="1"/>
</dbReference>
<dbReference type="InterPro" id="IPR050187">
    <property type="entry name" value="Lipid_Phosphate_FormReg"/>
</dbReference>
<dbReference type="InterPro" id="IPR017438">
    <property type="entry name" value="ATP-NAD_kinase_N"/>
</dbReference>
<comment type="cofactor">
    <cofactor evidence="1">
        <name>Mg(2+)</name>
        <dbReference type="ChEBI" id="CHEBI:18420"/>
    </cofactor>
</comment>
<dbReference type="PROSITE" id="PS50146">
    <property type="entry name" value="DAGK"/>
    <property type="match status" value="1"/>
</dbReference>
<dbReference type="Proteomes" id="UP000182624">
    <property type="component" value="Unassembled WGS sequence"/>
</dbReference>
<evidence type="ECO:0000313" key="10">
    <source>
        <dbReference type="EMBL" id="SFP52713.1"/>
    </source>
</evidence>
<dbReference type="AlphaFoldDB" id="A0A1I5R2G8"/>
<keyword evidence="11" id="KW-1185">Reference proteome</keyword>
<evidence type="ECO:0000256" key="1">
    <source>
        <dbReference type="ARBA" id="ARBA00001946"/>
    </source>
</evidence>
<evidence type="ECO:0000256" key="2">
    <source>
        <dbReference type="ARBA" id="ARBA00005983"/>
    </source>
</evidence>
<dbReference type="GO" id="GO:0008654">
    <property type="term" value="P:phospholipid biosynthetic process"/>
    <property type="evidence" value="ECO:0007669"/>
    <property type="project" value="UniProtKB-KW"/>
</dbReference>
<keyword evidence="7" id="KW-0444">Lipid biosynthesis</keyword>
<dbReference type="PANTHER" id="PTHR12358">
    <property type="entry name" value="SPHINGOSINE KINASE"/>
    <property type="match status" value="1"/>
</dbReference>
<keyword evidence="3" id="KW-0808">Transferase</keyword>
<reference evidence="11" key="1">
    <citation type="submission" date="2016-10" db="EMBL/GenBank/DDBJ databases">
        <authorList>
            <person name="Varghese N."/>
            <person name="Submissions S."/>
        </authorList>
    </citation>
    <scope>NUCLEOTIDE SEQUENCE [LARGE SCALE GENOMIC DNA]</scope>
    <source>
        <strain evidence="11">P18</strain>
    </source>
</reference>
<dbReference type="GO" id="GO:0016301">
    <property type="term" value="F:kinase activity"/>
    <property type="evidence" value="ECO:0007669"/>
    <property type="project" value="UniProtKB-KW"/>
</dbReference>
<dbReference type="InterPro" id="IPR001206">
    <property type="entry name" value="Diacylglycerol_kinase_cat_dom"/>
</dbReference>
<evidence type="ECO:0000256" key="7">
    <source>
        <dbReference type="ARBA" id="ARBA00023209"/>
    </source>
</evidence>
<name>A0A1I5R2G8_9FIRM</name>
<evidence type="ECO:0000256" key="4">
    <source>
        <dbReference type="ARBA" id="ARBA00022741"/>
    </source>
</evidence>
<evidence type="ECO:0000256" key="6">
    <source>
        <dbReference type="ARBA" id="ARBA00022840"/>
    </source>
</evidence>